<dbReference type="Pfam" id="PF07702">
    <property type="entry name" value="UTRA"/>
    <property type="match status" value="1"/>
</dbReference>
<name>A0A7L4YSF0_9ACTN</name>
<dbReference type="InterPro" id="IPR000524">
    <property type="entry name" value="Tscrpt_reg_HTH_GntR"/>
</dbReference>
<dbReference type="InterPro" id="IPR036388">
    <property type="entry name" value="WH-like_DNA-bd_sf"/>
</dbReference>
<keyword evidence="2" id="KW-0238">DNA-binding</keyword>
<evidence type="ECO:0000313" key="5">
    <source>
        <dbReference type="EMBL" id="QHC02181.1"/>
    </source>
</evidence>
<reference evidence="5 6" key="1">
    <citation type="journal article" date="2018" name="Int. J. Syst. Evol. Microbiol.">
        <title>Epidermidibacterium keratini gen. nov., sp. nov., a member of the family Sporichthyaceae, isolated from keratin epidermis.</title>
        <authorList>
            <person name="Lee D.G."/>
            <person name="Trujillo M.E."/>
            <person name="Kang S."/>
            <person name="Nam J.J."/>
            <person name="Kim Y.J."/>
        </authorList>
    </citation>
    <scope>NUCLEOTIDE SEQUENCE [LARGE SCALE GENOMIC DNA]</scope>
    <source>
        <strain evidence="5 6">EPI-7</strain>
    </source>
</reference>
<dbReference type="GO" id="GO:0003677">
    <property type="term" value="F:DNA binding"/>
    <property type="evidence" value="ECO:0007669"/>
    <property type="project" value="UniProtKB-KW"/>
</dbReference>
<dbReference type="Gene3D" id="1.10.10.10">
    <property type="entry name" value="Winged helix-like DNA-binding domain superfamily/Winged helix DNA-binding domain"/>
    <property type="match status" value="1"/>
</dbReference>
<dbReference type="PROSITE" id="PS50949">
    <property type="entry name" value="HTH_GNTR"/>
    <property type="match status" value="1"/>
</dbReference>
<dbReference type="InterPro" id="IPR011663">
    <property type="entry name" value="UTRA"/>
</dbReference>
<sequence>MTDQLRPDEIVSILSDEIAALSPGDRIESEHTLMKRFGVGRSVVRSVIGTLQSMHLVRRVQGSGTFVNRRIDYVISRSKSPSLHKTVEASGAHSETVLIGSDHSFLPAKAAARLELPPDTEVQHLTRLSHINGLPAMYVEEWILPGVCDHVDVAIGVVRSVDETLRGMGFLPIRAWCQASLDVAPAHARQRLELDEHDHTWVVESIARDRDTATALFHSRTWTRQDAVRLVLELDDIATS</sequence>
<feature type="domain" description="HTH gntR-type" evidence="4">
    <location>
        <begin position="4"/>
        <end position="70"/>
    </location>
</feature>
<dbReference type="SUPFAM" id="SSF46785">
    <property type="entry name" value="Winged helix' DNA-binding domain"/>
    <property type="match status" value="1"/>
</dbReference>
<organism evidence="5 6">
    <name type="scientific">Epidermidibacterium keratini</name>
    <dbReference type="NCBI Taxonomy" id="1891644"/>
    <lineage>
        <taxon>Bacteria</taxon>
        <taxon>Bacillati</taxon>
        <taxon>Actinomycetota</taxon>
        <taxon>Actinomycetes</taxon>
        <taxon>Sporichthyales</taxon>
        <taxon>Sporichthyaceae</taxon>
        <taxon>Epidermidibacterium</taxon>
    </lineage>
</organism>
<dbReference type="CDD" id="cd07377">
    <property type="entry name" value="WHTH_GntR"/>
    <property type="match status" value="1"/>
</dbReference>
<evidence type="ECO:0000313" key="6">
    <source>
        <dbReference type="Proteomes" id="UP000463857"/>
    </source>
</evidence>
<dbReference type="RefSeq" id="WP_159547305.1">
    <property type="nucleotide sequence ID" value="NZ_CP047156.1"/>
</dbReference>
<dbReference type="KEGG" id="eke:EK0264_19195"/>
<dbReference type="GO" id="GO:0003700">
    <property type="term" value="F:DNA-binding transcription factor activity"/>
    <property type="evidence" value="ECO:0007669"/>
    <property type="project" value="InterPro"/>
</dbReference>
<dbReference type="PANTHER" id="PTHR44846:SF1">
    <property type="entry name" value="MANNOSYL-D-GLYCERATE TRANSPORT_METABOLISM SYSTEM REPRESSOR MNGR-RELATED"/>
    <property type="match status" value="1"/>
</dbReference>
<dbReference type="Proteomes" id="UP000463857">
    <property type="component" value="Chromosome"/>
</dbReference>
<dbReference type="InterPro" id="IPR036390">
    <property type="entry name" value="WH_DNA-bd_sf"/>
</dbReference>
<dbReference type="InterPro" id="IPR028978">
    <property type="entry name" value="Chorismate_lyase_/UTRA_dom_sf"/>
</dbReference>
<keyword evidence="6" id="KW-1185">Reference proteome</keyword>
<keyword evidence="3" id="KW-0804">Transcription</keyword>
<evidence type="ECO:0000259" key="4">
    <source>
        <dbReference type="PROSITE" id="PS50949"/>
    </source>
</evidence>
<evidence type="ECO:0000256" key="3">
    <source>
        <dbReference type="ARBA" id="ARBA00023163"/>
    </source>
</evidence>
<gene>
    <name evidence="5" type="ORF">EK0264_19195</name>
</gene>
<dbReference type="Gene3D" id="3.40.1410.10">
    <property type="entry name" value="Chorismate lyase-like"/>
    <property type="match status" value="1"/>
</dbReference>
<dbReference type="SUPFAM" id="SSF64288">
    <property type="entry name" value="Chorismate lyase-like"/>
    <property type="match status" value="1"/>
</dbReference>
<dbReference type="PANTHER" id="PTHR44846">
    <property type="entry name" value="MANNOSYL-D-GLYCERATE TRANSPORT/METABOLISM SYSTEM REPRESSOR MNGR-RELATED"/>
    <property type="match status" value="1"/>
</dbReference>
<proteinExistence type="predicted"/>
<dbReference type="OrthoDB" id="3252280at2"/>
<dbReference type="GO" id="GO:0045892">
    <property type="term" value="P:negative regulation of DNA-templated transcription"/>
    <property type="evidence" value="ECO:0007669"/>
    <property type="project" value="TreeGrafter"/>
</dbReference>
<evidence type="ECO:0000256" key="1">
    <source>
        <dbReference type="ARBA" id="ARBA00023015"/>
    </source>
</evidence>
<evidence type="ECO:0000256" key="2">
    <source>
        <dbReference type="ARBA" id="ARBA00023125"/>
    </source>
</evidence>
<keyword evidence="1" id="KW-0805">Transcription regulation</keyword>
<dbReference type="InterPro" id="IPR050679">
    <property type="entry name" value="Bact_HTH_transcr_reg"/>
</dbReference>
<protein>
    <submittedName>
        <fullName evidence="5">UTRA domain-containing protein</fullName>
    </submittedName>
</protein>
<dbReference type="EMBL" id="CP047156">
    <property type="protein sequence ID" value="QHC02181.1"/>
    <property type="molecule type" value="Genomic_DNA"/>
</dbReference>
<dbReference type="SMART" id="SM00345">
    <property type="entry name" value="HTH_GNTR"/>
    <property type="match status" value="1"/>
</dbReference>
<dbReference type="SMART" id="SM00866">
    <property type="entry name" value="UTRA"/>
    <property type="match status" value="1"/>
</dbReference>
<dbReference type="Pfam" id="PF00392">
    <property type="entry name" value="GntR"/>
    <property type="match status" value="1"/>
</dbReference>
<dbReference type="AlphaFoldDB" id="A0A7L4YSF0"/>
<dbReference type="InParanoid" id="A0A7L4YSF0"/>
<accession>A0A7L4YSF0</accession>